<feature type="non-terminal residue" evidence="3">
    <location>
        <position position="121"/>
    </location>
</feature>
<comment type="caution">
    <text evidence="3">The sequence shown here is derived from an EMBL/GenBank/DDBJ whole genome shotgun (WGS) entry which is preliminary data.</text>
</comment>
<keyword evidence="1" id="KW-0677">Repeat</keyword>
<dbReference type="Proteomes" id="UP000807342">
    <property type="component" value="Unassembled WGS sequence"/>
</dbReference>
<dbReference type="Pfam" id="PF24883">
    <property type="entry name" value="NPHP3_N"/>
    <property type="match status" value="1"/>
</dbReference>
<dbReference type="OrthoDB" id="3027122at2759"/>
<accession>A0A9P5WXS7</accession>
<gene>
    <name evidence="3" type="ORF">P691DRAFT_636120</name>
</gene>
<feature type="non-terminal residue" evidence="3">
    <location>
        <position position="1"/>
    </location>
</feature>
<evidence type="ECO:0000313" key="3">
    <source>
        <dbReference type="EMBL" id="KAF9439826.1"/>
    </source>
</evidence>
<feature type="domain" description="Nephrocystin 3-like N-terminal" evidence="2">
    <location>
        <begin position="29"/>
        <end position="109"/>
    </location>
</feature>
<proteinExistence type="predicted"/>
<dbReference type="InterPro" id="IPR056884">
    <property type="entry name" value="NPHP3-like_N"/>
</dbReference>
<sequence>AIHDSSACAYLPLCHPDTCKTLRGCVVWWGMGGGGERILWILGPATIGKSAVAQTIAEEFTKVRQLGTGFFSRPNQLDDPDWVIPTIIYQLVTQNGEYKCIITECLVDNILVLDKNHSTQF</sequence>
<evidence type="ECO:0000256" key="1">
    <source>
        <dbReference type="ARBA" id="ARBA00022737"/>
    </source>
</evidence>
<organism evidence="3 4">
    <name type="scientific">Macrolepiota fuliginosa MF-IS2</name>
    <dbReference type="NCBI Taxonomy" id="1400762"/>
    <lineage>
        <taxon>Eukaryota</taxon>
        <taxon>Fungi</taxon>
        <taxon>Dikarya</taxon>
        <taxon>Basidiomycota</taxon>
        <taxon>Agaricomycotina</taxon>
        <taxon>Agaricomycetes</taxon>
        <taxon>Agaricomycetidae</taxon>
        <taxon>Agaricales</taxon>
        <taxon>Agaricineae</taxon>
        <taxon>Agaricaceae</taxon>
        <taxon>Macrolepiota</taxon>
    </lineage>
</organism>
<name>A0A9P5WXS7_9AGAR</name>
<dbReference type="AlphaFoldDB" id="A0A9P5WXS7"/>
<evidence type="ECO:0000313" key="4">
    <source>
        <dbReference type="Proteomes" id="UP000807342"/>
    </source>
</evidence>
<evidence type="ECO:0000259" key="2">
    <source>
        <dbReference type="Pfam" id="PF24883"/>
    </source>
</evidence>
<protein>
    <recommendedName>
        <fullName evidence="2">Nephrocystin 3-like N-terminal domain-containing protein</fullName>
    </recommendedName>
</protein>
<dbReference type="EMBL" id="MU153315">
    <property type="protein sequence ID" value="KAF9439826.1"/>
    <property type="molecule type" value="Genomic_DNA"/>
</dbReference>
<keyword evidence="4" id="KW-1185">Reference proteome</keyword>
<reference evidence="3" key="1">
    <citation type="submission" date="2020-11" db="EMBL/GenBank/DDBJ databases">
        <authorList>
            <consortium name="DOE Joint Genome Institute"/>
            <person name="Ahrendt S."/>
            <person name="Riley R."/>
            <person name="Andreopoulos W."/>
            <person name="Labutti K."/>
            <person name="Pangilinan J."/>
            <person name="Ruiz-Duenas F.J."/>
            <person name="Barrasa J.M."/>
            <person name="Sanchez-Garcia M."/>
            <person name="Camarero S."/>
            <person name="Miyauchi S."/>
            <person name="Serrano A."/>
            <person name="Linde D."/>
            <person name="Babiker R."/>
            <person name="Drula E."/>
            <person name="Ayuso-Fernandez I."/>
            <person name="Pacheco R."/>
            <person name="Padilla G."/>
            <person name="Ferreira P."/>
            <person name="Barriuso J."/>
            <person name="Kellner H."/>
            <person name="Castanera R."/>
            <person name="Alfaro M."/>
            <person name="Ramirez L."/>
            <person name="Pisabarro A.G."/>
            <person name="Kuo A."/>
            <person name="Tritt A."/>
            <person name="Lipzen A."/>
            <person name="He G."/>
            <person name="Yan M."/>
            <person name="Ng V."/>
            <person name="Cullen D."/>
            <person name="Martin F."/>
            <person name="Rosso M.-N."/>
            <person name="Henrissat B."/>
            <person name="Hibbett D."/>
            <person name="Martinez A.T."/>
            <person name="Grigoriev I.V."/>
        </authorList>
    </citation>
    <scope>NUCLEOTIDE SEQUENCE</scope>
    <source>
        <strain evidence="3">MF-IS2</strain>
    </source>
</reference>